<organism evidence="1 2">
    <name type="scientific">Streptomyces coelicoflavus</name>
    <dbReference type="NCBI Taxonomy" id="285562"/>
    <lineage>
        <taxon>Bacteria</taxon>
        <taxon>Bacillati</taxon>
        <taxon>Actinomycetota</taxon>
        <taxon>Actinomycetes</taxon>
        <taxon>Kitasatosporales</taxon>
        <taxon>Streptomycetaceae</taxon>
        <taxon>Streptomyces</taxon>
    </lineage>
</organism>
<gene>
    <name evidence="1" type="ORF">G3I32_27225</name>
</gene>
<dbReference type="InterPro" id="IPR046193">
    <property type="entry name" value="DUF6221"/>
</dbReference>
<dbReference type="RefSeq" id="WP_164247387.1">
    <property type="nucleotide sequence ID" value="NZ_JAAGMA010000731.1"/>
</dbReference>
<dbReference type="EMBL" id="JAAGMA010000731">
    <property type="protein sequence ID" value="NEB12483.1"/>
    <property type="molecule type" value="Genomic_DNA"/>
</dbReference>
<dbReference type="Proteomes" id="UP000470446">
    <property type="component" value="Unassembled WGS sequence"/>
</dbReference>
<evidence type="ECO:0000313" key="1">
    <source>
        <dbReference type="EMBL" id="NEB12483.1"/>
    </source>
</evidence>
<comment type="caution">
    <text evidence="1">The sequence shown here is derived from an EMBL/GenBank/DDBJ whole genome shotgun (WGS) entry which is preliminary data.</text>
</comment>
<name>A0A7K3PRC0_9ACTN</name>
<accession>A0A7K3PRC0</accession>
<dbReference type="AlphaFoldDB" id="A0A7K3PRC0"/>
<sequence length="105" mass="11634">MTAEPITWLHEQIDADEVAAADQPPMSWLPEGLSPDNPLAALYSPARTVAMRRDLLAAWRDPQQAGAQDHDSHGIDWSLRVLAATAYSDRPGYREEWVPADDEPA</sequence>
<protein>
    <submittedName>
        <fullName evidence="1">Uncharacterized protein</fullName>
    </submittedName>
</protein>
<reference evidence="1 2" key="1">
    <citation type="submission" date="2020-01" db="EMBL/GenBank/DDBJ databases">
        <title>Insect and environment-associated Actinomycetes.</title>
        <authorList>
            <person name="Currrie C."/>
            <person name="Chevrette M."/>
            <person name="Carlson C."/>
            <person name="Stubbendieck R."/>
            <person name="Wendt-Pienkowski E."/>
        </authorList>
    </citation>
    <scope>NUCLEOTIDE SEQUENCE [LARGE SCALE GENOMIC DNA]</scope>
    <source>
        <strain evidence="1 2">SID14163</strain>
    </source>
</reference>
<proteinExistence type="predicted"/>
<evidence type="ECO:0000313" key="2">
    <source>
        <dbReference type="Proteomes" id="UP000470446"/>
    </source>
</evidence>
<dbReference type="Pfam" id="PF19730">
    <property type="entry name" value="DUF6221"/>
    <property type="match status" value="1"/>
</dbReference>